<name>K3W640_GLOUD</name>
<dbReference type="eggNOG" id="KOG0569">
    <property type="taxonomic scope" value="Eukaryota"/>
</dbReference>
<dbReference type="PANTHER" id="PTHR23503">
    <property type="entry name" value="SOLUTE CARRIER FAMILY 2"/>
    <property type="match status" value="1"/>
</dbReference>
<evidence type="ECO:0000256" key="1">
    <source>
        <dbReference type="ARBA" id="ARBA00004141"/>
    </source>
</evidence>
<dbReference type="VEuPathDB" id="FungiDB:PYU1_G000431"/>
<evidence type="ECO:0000313" key="16">
    <source>
        <dbReference type="EnsemblProtists" id="PYU1_T000431"/>
    </source>
</evidence>
<feature type="transmembrane region" description="Helical" evidence="14">
    <location>
        <begin position="225"/>
        <end position="242"/>
    </location>
</feature>
<dbReference type="PRINTS" id="PR00171">
    <property type="entry name" value="SUGRTRNSPORT"/>
</dbReference>
<feature type="domain" description="Major facilitator superfamily (MFS) profile" evidence="15">
    <location>
        <begin position="1"/>
        <end position="249"/>
    </location>
</feature>
<evidence type="ECO:0000256" key="2">
    <source>
        <dbReference type="ARBA" id="ARBA00011738"/>
    </source>
</evidence>
<keyword evidence="3" id="KW-0813">Transport</keyword>
<accession>K3W640</accession>
<keyword evidence="6 14" id="KW-0472">Membrane</keyword>
<dbReference type="Proteomes" id="UP000019132">
    <property type="component" value="Unassembled WGS sequence"/>
</dbReference>
<evidence type="ECO:0000256" key="7">
    <source>
        <dbReference type="ARBA" id="ARBA00044637"/>
    </source>
</evidence>
<dbReference type="EnsemblProtists" id="PYU1_T000431">
    <property type="protein sequence ID" value="PYU1_T000431"/>
    <property type="gene ID" value="PYU1_G000431"/>
</dbReference>
<evidence type="ECO:0000259" key="15">
    <source>
        <dbReference type="PROSITE" id="PS50850"/>
    </source>
</evidence>
<feature type="transmembrane region" description="Helical" evidence="14">
    <location>
        <begin position="160"/>
        <end position="184"/>
    </location>
</feature>
<dbReference type="GO" id="GO:0015149">
    <property type="term" value="F:hexose transmembrane transporter activity"/>
    <property type="evidence" value="ECO:0007669"/>
    <property type="project" value="TreeGrafter"/>
</dbReference>
<dbReference type="InterPro" id="IPR036259">
    <property type="entry name" value="MFS_trans_sf"/>
</dbReference>
<dbReference type="GO" id="GO:0016020">
    <property type="term" value="C:membrane"/>
    <property type="evidence" value="ECO:0007669"/>
    <property type="project" value="UniProtKB-SubCell"/>
</dbReference>
<feature type="transmembrane region" description="Helical" evidence="14">
    <location>
        <begin position="196"/>
        <end position="219"/>
    </location>
</feature>
<organism evidence="16 17">
    <name type="scientific">Globisporangium ultimum (strain ATCC 200006 / CBS 805.95 / DAOM BR144)</name>
    <name type="common">Pythium ultimum</name>
    <dbReference type="NCBI Taxonomy" id="431595"/>
    <lineage>
        <taxon>Eukaryota</taxon>
        <taxon>Sar</taxon>
        <taxon>Stramenopiles</taxon>
        <taxon>Oomycota</taxon>
        <taxon>Peronosporomycetes</taxon>
        <taxon>Pythiales</taxon>
        <taxon>Pythiaceae</taxon>
        <taxon>Globisporangium</taxon>
    </lineage>
</organism>
<dbReference type="PANTHER" id="PTHR23503:SF8">
    <property type="entry name" value="FACILITATED GLUCOSE TRANSPORTER PROTEIN 1"/>
    <property type="match status" value="1"/>
</dbReference>
<evidence type="ECO:0000256" key="10">
    <source>
        <dbReference type="ARBA" id="ARBA00044662"/>
    </source>
</evidence>
<reference evidence="17" key="2">
    <citation type="submission" date="2010-04" db="EMBL/GenBank/DDBJ databases">
        <authorList>
            <person name="Buell R."/>
            <person name="Hamilton J."/>
            <person name="Hostetler J."/>
        </authorList>
    </citation>
    <scope>NUCLEOTIDE SEQUENCE [LARGE SCALE GENOMIC DNA]</scope>
    <source>
        <strain evidence="17">DAOM:BR144</strain>
    </source>
</reference>
<evidence type="ECO:0000256" key="3">
    <source>
        <dbReference type="ARBA" id="ARBA00022448"/>
    </source>
</evidence>
<keyword evidence="17" id="KW-1185">Reference proteome</keyword>
<dbReference type="Pfam" id="PF00083">
    <property type="entry name" value="Sugar_tr"/>
    <property type="match status" value="1"/>
</dbReference>
<dbReference type="InterPro" id="IPR003663">
    <property type="entry name" value="Sugar/inositol_transpt"/>
</dbReference>
<comment type="catalytic activity">
    <reaction evidence="12">
        <text>D-fructose(out) = D-fructose(in)</text>
        <dbReference type="Rhea" id="RHEA:60372"/>
        <dbReference type="ChEBI" id="CHEBI:37721"/>
    </reaction>
    <physiologicalReaction direction="left-to-right" evidence="12">
        <dbReference type="Rhea" id="RHEA:60373"/>
    </physiologicalReaction>
</comment>
<dbReference type="HOGENOM" id="CLU_001265_30_7_1"/>
<evidence type="ECO:0000313" key="17">
    <source>
        <dbReference type="Proteomes" id="UP000019132"/>
    </source>
</evidence>
<feature type="transmembrane region" description="Helical" evidence="14">
    <location>
        <begin position="134"/>
        <end position="154"/>
    </location>
</feature>
<dbReference type="InterPro" id="IPR020846">
    <property type="entry name" value="MFS_dom"/>
</dbReference>
<dbReference type="PROSITE" id="PS50850">
    <property type="entry name" value="MFS"/>
    <property type="match status" value="1"/>
</dbReference>
<dbReference type="InterPro" id="IPR005828">
    <property type="entry name" value="MFS_sugar_transport-like"/>
</dbReference>
<evidence type="ECO:0000256" key="6">
    <source>
        <dbReference type="ARBA" id="ARBA00023136"/>
    </source>
</evidence>
<comment type="subunit">
    <text evidence="2">Homodimer.</text>
</comment>
<comment type="subcellular location">
    <subcellularLocation>
        <location evidence="1">Membrane</location>
        <topology evidence="1">Multi-pass membrane protein</topology>
    </subcellularLocation>
</comment>
<evidence type="ECO:0000256" key="12">
    <source>
        <dbReference type="ARBA" id="ARBA00044710"/>
    </source>
</evidence>
<dbReference type="STRING" id="431595.K3W640"/>
<comment type="catalytic activity">
    <reaction evidence="8">
        <text>D-glucose(out) = D-glucose(in)</text>
        <dbReference type="Rhea" id="RHEA:60376"/>
        <dbReference type="ChEBI" id="CHEBI:4167"/>
    </reaction>
    <physiologicalReaction direction="left-to-right" evidence="8">
        <dbReference type="Rhea" id="RHEA:60377"/>
    </physiologicalReaction>
</comment>
<evidence type="ECO:0000256" key="4">
    <source>
        <dbReference type="ARBA" id="ARBA00022692"/>
    </source>
</evidence>
<dbReference type="SUPFAM" id="SSF103473">
    <property type="entry name" value="MFS general substrate transporter"/>
    <property type="match status" value="1"/>
</dbReference>
<feature type="transmembrane region" description="Helical" evidence="14">
    <location>
        <begin position="71"/>
        <end position="91"/>
    </location>
</feature>
<evidence type="ECO:0000256" key="13">
    <source>
        <dbReference type="ARBA" id="ARBA00044780"/>
    </source>
</evidence>
<evidence type="ECO:0000256" key="8">
    <source>
        <dbReference type="ARBA" id="ARBA00044648"/>
    </source>
</evidence>
<sequence length="269" mass="29662">MKGRREEAREQIVRLYGEENVHVAFAWLEPAEKVDVESANPDEELIEEVALKESGSTISVLFSKMFLRQMLTAIGLCCAQQLTGINAVFYYSSDIFKKAGISDDRVGTLIIDIVNVLPTFFSGWLATKYGNRKMTLVGMVIMFISAVCMTIALVTGVQALSIVFTATYVAGFGISLGPLLWVVVADLFPDSLRASASSICIFCNWTSNLIVGISYPYIADALDDYGFVPFVCTLAVFYLFVFKMVPETSGLTSEEIQAGFRALRKLNKN</sequence>
<dbReference type="AlphaFoldDB" id="K3W640"/>
<evidence type="ECO:0000256" key="14">
    <source>
        <dbReference type="SAM" id="Phobius"/>
    </source>
</evidence>
<evidence type="ECO:0000256" key="9">
    <source>
        <dbReference type="ARBA" id="ARBA00044656"/>
    </source>
</evidence>
<protein>
    <recommendedName>
        <fullName evidence="13">Hexose transporter 1</fullName>
    </recommendedName>
</protein>
<proteinExistence type="predicted"/>
<dbReference type="OMA" id="EMAICEK"/>
<comment type="catalytic activity">
    <reaction evidence="9">
        <text>D-xylose(out) = D-xylose(in)</text>
        <dbReference type="Rhea" id="RHEA:78427"/>
        <dbReference type="ChEBI" id="CHEBI:53455"/>
    </reaction>
    <physiologicalReaction direction="left-to-right" evidence="9">
        <dbReference type="Rhea" id="RHEA:78428"/>
    </physiologicalReaction>
</comment>
<comment type="catalytic activity">
    <reaction evidence="7">
        <text>D-galactose(in) = D-galactose(out)</text>
        <dbReference type="Rhea" id="RHEA:34915"/>
        <dbReference type="ChEBI" id="CHEBI:4139"/>
    </reaction>
    <physiologicalReaction direction="right-to-left" evidence="7">
        <dbReference type="Rhea" id="RHEA:34917"/>
    </physiologicalReaction>
</comment>
<evidence type="ECO:0000256" key="5">
    <source>
        <dbReference type="ARBA" id="ARBA00022989"/>
    </source>
</evidence>
<keyword evidence="5 14" id="KW-1133">Transmembrane helix</keyword>
<reference evidence="17" key="1">
    <citation type="journal article" date="2010" name="Genome Biol.">
        <title>Genome sequence of the necrotrophic plant pathogen Pythium ultimum reveals original pathogenicity mechanisms and effector repertoire.</title>
        <authorList>
            <person name="Levesque C.A."/>
            <person name="Brouwer H."/>
            <person name="Cano L."/>
            <person name="Hamilton J.P."/>
            <person name="Holt C."/>
            <person name="Huitema E."/>
            <person name="Raffaele S."/>
            <person name="Robideau G.P."/>
            <person name="Thines M."/>
            <person name="Win J."/>
            <person name="Zerillo M.M."/>
            <person name="Beakes G.W."/>
            <person name="Boore J.L."/>
            <person name="Busam D."/>
            <person name="Dumas B."/>
            <person name="Ferriera S."/>
            <person name="Fuerstenberg S.I."/>
            <person name="Gachon C.M."/>
            <person name="Gaulin E."/>
            <person name="Govers F."/>
            <person name="Grenville-Briggs L."/>
            <person name="Horner N."/>
            <person name="Hostetler J."/>
            <person name="Jiang R.H."/>
            <person name="Johnson J."/>
            <person name="Krajaejun T."/>
            <person name="Lin H."/>
            <person name="Meijer H.J."/>
            <person name="Moore B."/>
            <person name="Morris P."/>
            <person name="Phuntmart V."/>
            <person name="Puiu D."/>
            <person name="Shetty J."/>
            <person name="Stajich J.E."/>
            <person name="Tripathy S."/>
            <person name="Wawra S."/>
            <person name="van West P."/>
            <person name="Whitty B.R."/>
            <person name="Coutinho P.M."/>
            <person name="Henrissat B."/>
            <person name="Martin F."/>
            <person name="Thomas P.D."/>
            <person name="Tyler B.M."/>
            <person name="De Vries R.P."/>
            <person name="Kamoun S."/>
            <person name="Yandell M."/>
            <person name="Tisserat N."/>
            <person name="Buell C.R."/>
        </authorList>
    </citation>
    <scope>NUCLEOTIDE SEQUENCE</scope>
    <source>
        <strain evidence="17">DAOM:BR144</strain>
    </source>
</reference>
<dbReference type="InParanoid" id="K3W640"/>
<reference evidence="16" key="3">
    <citation type="submission" date="2015-02" db="UniProtKB">
        <authorList>
            <consortium name="EnsemblProtists"/>
        </authorList>
    </citation>
    <scope>IDENTIFICATION</scope>
    <source>
        <strain evidence="16">DAOM BR144</strain>
    </source>
</reference>
<dbReference type="EMBL" id="GL376636">
    <property type="status" value="NOT_ANNOTATED_CDS"/>
    <property type="molecule type" value="Genomic_DNA"/>
</dbReference>
<feature type="transmembrane region" description="Helical" evidence="14">
    <location>
        <begin position="106"/>
        <end position="127"/>
    </location>
</feature>
<dbReference type="Gene3D" id="1.20.1250.20">
    <property type="entry name" value="MFS general substrate transporter like domains"/>
    <property type="match status" value="1"/>
</dbReference>
<keyword evidence="4 14" id="KW-0812">Transmembrane</keyword>
<comment type="catalytic activity">
    <reaction evidence="10">
        <text>D-mannose(out) = D-mannose(in)</text>
        <dbReference type="Rhea" id="RHEA:78391"/>
        <dbReference type="ChEBI" id="CHEBI:4208"/>
    </reaction>
    <physiologicalReaction direction="left-to-right" evidence="10">
        <dbReference type="Rhea" id="RHEA:78392"/>
    </physiologicalReaction>
</comment>
<evidence type="ECO:0000256" key="11">
    <source>
        <dbReference type="ARBA" id="ARBA00044668"/>
    </source>
</evidence>
<dbReference type="InterPro" id="IPR045263">
    <property type="entry name" value="GLUT"/>
</dbReference>
<comment type="catalytic activity">
    <reaction evidence="11">
        <text>D-glucosamine(out) = D-glucosamine(in)</text>
        <dbReference type="Rhea" id="RHEA:78423"/>
        <dbReference type="ChEBI" id="CHEBI:58723"/>
    </reaction>
    <physiologicalReaction direction="left-to-right" evidence="11">
        <dbReference type="Rhea" id="RHEA:78424"/>
    </physiologicalReaction>
</comment>